<reference evidence="1" key="1">
    <citation type="submission" date="2020-03" db="EMBL/GenBank/DDBJ databases">
        <title>Castanea mollissima Vanexum genome sequencing.</title>
        <authorList>
            <person name="Staton M."/>
        </authorList>
    </citation>
    <scope>NUCLEOTIDE SEQUENCE</scope>
    <source>
        <tissue evidence="1">Leaf</tissue>
    </source>
</reference>
<dbReference type="AlphaFoldDB" id="A0A8J4RPN6"/>
<keyword evidence="2" id="KW-1185">Reference proteome</keyword>
<gene>
    <name evidence="1" type="ORF">CMV_007049</name>
</gene>
<evidence type="ECO:0000313" key="2">
    <source>
        <dbReference type="Proteomes" id="UP000737018"/>
    </source>
</evidence>
<comment type="caution">
    <text evidence="1">The sequence shown here is derived from an EMBL/GenBank/DDBJ whole genome shotgun (WGS) entry which is preliminary data.</text>
</comment>
<evidence type="ECO:0000313" key="1">
    <source>
        <dbReference type="EMBL" id="KAF3969137.1"/>
    </source>
</evidence>
<protein>
    <submittedName>
        <fullName evidence="1">Uncharacterized protein</fullName>
    </submittedName>
</protein>
<sequence length="212" mass="24359">MGRRHAEARWSPWDLLRAAMGETNTVRFARACPSYTKLAWLTNHAHALQVPARMGRRHAEARWSPWDLLRAAMGETNTVRFARACPSYTKLAWLTNHTQELQGTSRDIERDIEGHCHHCRRRCCRRRHAAAATTQPHREKDTHTPSGRHGTCFAQQWVKLTPSALRKRVQAIPRVHASPHCAATETIHPPPLGTGRCGLEDKWHQRWLSQRT</sequence>
<dbReference type="Proteomes" id="UP000737018">
    <property type="component" value="Unassembled WGS sequence"/>
</dbReference>
<proteinExistence type="predicted"/>
<accession>A0A8J4RPN6</accession>
<dbReference type="OrthoDB" id="1748933at2759"/>
<dbReference type="EMBL" id="JRKL02000681">
    <property type="protein sequence ID" value="KAF3969137.1"/>
    <property type="molecule type" value="Genomic_DNA"/>
</dbReference>
<organism evidence="1 2">
    <name type="scientific">Castanea mollissima</name>
    <name type="common">Chinese chestnut</name>
    <dbReference type="NCBI Taxonomy" id="60419"/>
    <lineage>
        <taxon>Eukaryota</taxon>
        <taxon>Viridiplantae</taxon>
        <taxon>Streptophyta</taxon>
        <taxon>Embryophyta</taxon>
        <taxon>Tracheophyta</taxon>
        <taxon>Spermatophyta</taxon>
        <taxon>Magnoliopsida</taxon>
        <taxon>eudicotyledons</taxon>
        <taxon>Gunneridae</taxon>
        <taxon>Pentapetalae</taxon>
        <taxon>rosids</taxon>
        <taxon>fabids</taxon>
        <taxon>Fagales</taxon>
        <taxon>Fagaceae</taxon>
        <taxon>Castanea</taxon>
    </lineage>
</organism>
<name>A0A8J4RPN6_9ROSI</name>